<evidence type="ECO:0000313" key="2">
    <source>
        <dbReference type="EMBL" id="SFE55912.1"/>
    </source>
</evidence>
<proteinExistence type="predicted"/>
<gene>
    <name evidence="3" type="ORF">DET52_10562</name>
    <name evidence="2" type="ORF">SAMN05216283_101422</name>
</gene>
<dbReference type="RefSeq" id="WP_093918164.1">
    <property type="nucleotide sequence ID" value="NZ_FONW01000001.1"/>
</dbReference>
<dbReference type="EMBL" id="FONW01000001">
    <property type="protein sequence ID" value="SFE55912.1"/>
    <property type="molecule type" value="Genomic_DNA"/>
</dbReference>
<organism evidence="2 4">
    <name type="scientific">Sunxiuqinia elliptica</name>
    <dbReference type="NCBI Taxonomy" id="655355"/>
    <lineage>
        <taxon>Bacteria</taxon>
        <taxon>Pseudomonadati</taxon>
        <taxon>Bacteroidota</taxon>
        <taxon>Bacteroidia</taxon>
        <taxon>Marinilabiliales</taxon>
        <taxon>Prolixibacteraceae</taxon>
        <taxon>Sunxiuqinia</taxon>
    </lineage>
</organism>
<dbReference type="STRING" id="655355.SAMN05216283_101422"/>
<evidence type="ECO:0000313" key="5">
    <source>
        <dbReference type="Proteomes" id="UP000294848"/>
    </source>
</evidence>
<dbReference type="EMBL" id="SNWI01000005">
    <property type="protein sequence ID" value="TDO01207.1"/>
    <property type="molecule type" value="Genomic_DNA"/>
</dbReference>
<feature type="transmembrane region" description="Helical" evidence="1">
    <location>
        <begin position="12"/>
        <end position="33"/>
    </location>
</feature>
<sequence length="136" mass="14976">MKNLFYMGGPEFMAAVTILFIITTAWIIYHFVVGYTLKEPDLEKSLRKIGYGKTLGLFTLVIGILGQMLGLFAMFSAIEEATGLGKEIDPTLVFGGLKVTMIVPIYGVLVYLFALLLCFAGKLILEKRIASQAETN</sequence>
<evidence type="ECO:0008006" key="6">
    <source>
        <dbReference type="Google" id="ProtNLM"/>
    </source>
</evidence>
<accession>A0A1I2BI85</accession>
<keyword evidence="1" id="KW-0472">Membrane</keyword>
<evidence type="ECO:0000313" key="3">
    <source>
        <dbReference type="EMBL" id="TDO01207.1"/>
    </source>
</evidence>
<feature type="transmembrane region" description="Helical" evidence="1">
    <location>
        <begin position="54"/>
        <end position="78"/>
    </location>
</feature>
<evidence type="ECO:0000313" key="4">
    <source>
        <dbReference type="Proteomes" id="UP000198964"/>
    </source>
</evidence>
<dbReference type="Proteomes" id="UP000294848">
    <property type="component" value="Unassembled WGS sequence"/>
</dbReference>
<evidence type="ECO:0000256" key="1">
    <source>
        <dbReference type="SAM" id="Phobius"/>
    </source>
</evidence>
<reference evidence="3 5" key="2">
    <citation type="submission" date="2019-03" db="EMBL/GenBank/DDBJ databases">
        <title>Freshwater and sediment microbial communities from various areas in North America, analyzing microbe dynamics in response to fracking.</title>
        <authorList>
            <person name="Lamendella R."/>
        </authorList>
    </citation>
    <scope>NUCLEOTIDE SEQUENCE [LARGE SCALE GENOMIC DNA]</scope>
    <source>
        <strain evidence="3 5">114D</strain>
    </source>
</reference>
<dbReference type="Proteomes" id="UP000198964">
    <property type="component" value="Unassembled WGS sequence"/>
</dbReference>
<keyword evidence="1" id="KW-1133">Transmembrane helix</keyword>
<dbReference type="AlphaFoldDB" id="A0A1I2BI85"/>
<keyword evidence="1" id="KW-0812">Transmembrane</keyword>
<dbReference type="OrthoDB" id="1001678at2"/>
<name>A0A1I2BI85_9BACT</name>
<reference evidence="2 4" key="1">
    <citation type="submission" date="2016-10" db="EMBL/GenBank/DDBJ databases">
        <authorList>
            <person name="de Groot N.N."/>
        </authorList>
    </citation>
    <scope>NUCLEOTIDE SEQUENCE [LARGE SCALE GENOMIC DNA]</scope>
    <source>
        <strain evidence="2 4">CGMCC 1.9156</strain>
    </source>
</reference>
<protein>
    <recommendedName>
        <fullName evidence="6">MotA/TolQ/ExbB proton channel family protein</fullName>
    </recommendedName>
</protein>
<keyword evidence="4" id="KW-1185">Reference proteome</keyword>
<feature type="transmembrane region" description="Helical" evidence="1">
    <location>
        <begin position="98"/>
        <end position="119"/>
    </location>
</feature>